<evidence type="ECO:0000313" key="2">
    <source>
        <dbReference type="EMBL" id="QHU04783.1"/>
    </source>
</evidence>
<dbReference type="InterPro" id="IPR006342">
    <property type="entry name" value="FkbM_mtfrase"/>
</dbReference>
<name>A0A6C0JHD4_9ZZZZ</name>
<dbReference type="PANTHER" id="PTHR36973">
    <property type="entry name" value="SLL1456 PROTEIN-RELATED"/>
    <property type="match status" value="1"/>
</dbReference>
<dbReference type="Gene3D" id="3.40.50.150">
    <property type="entry name" value="Vaccinia Virus protein VP39"/>
    <property type="match status" value="1"/>
</dbReference>
<dbReference type="InterPro" id="IPR029063">
    <property type="entry name" value="SAM-dependent_MTases_sf"/>
</dbReference>
<evidence type="ECO:0000259" key="1">
    <source>
        <dbReference type="Pfam" id="PF05050"/>
    </source>
</evidence>
<reference evidence="2" key="1">
    <citation type="journal article" date="2020" name="Nature">
        <title>Giant virus diversity and host interactions through global metagenomics.</title>
        <authorList>
            <person name="Schulz F."/>
            <person name="Roux S."/>
            <person name="Paez-Espino D."/>
            <person name="Jungbluth S."/>
            <person name="Walsh D.A."/>
            <person name="Denef V.J."/>
            <person name="McMahon K.D."/>
            <person name="Konstantinidis K.T."/>
            <person name="Eloe-Fadrosh E.A."/>
            <person name="Kyrpides N.C."/>
            <person name="Woyke T."/>
        </authorList>
    </citation>
    <scope>NUCLEOTIDE SEQUENCE</scope>
    <source>
        <strain evidence="2">GVMAG-M-3300027708-5</strain>
    </source>
</reference>
<dbReference type="SUPFAM" id="SSF53335">
    <property type="entry name" value="S-adenosyl-L-methionine-dependent methyltransferases"/>
    <property type="match status" value="1"/>
</dbReference>
<sequence>MLFDLHLIKRLLTGIDICGVLHIGAHECEEMKFYRNYLNLLPANIIWVEAMENKVAELIEKDIPNVYNAVITDKNDDIVFFNVANNGESSSVLDFNTHATQHPDIKFIDKIQKTTITVDSFFERNKLDASKCHFWNIDIQGAELMALRGSKNSIKHARVIYLEVNKEELYKGCGLINDIDLFLSESGFERVSTIFTSHGWGDALYIHSNLINDSIRNYMNHPTIKIPFANKQLYEFTFYQYFKNQFNIIFDVGSQDNSIYRDFQGDVHYFEPVGKLLEQLSGSFKKNKTSKFNNFMLSNKTQGDFQRLNYENISPLLKTGKEYMIENQISNIDLLKIDNCFKLINILFGFQELLKNVKIIQFTWFDNEFIPFIHIINYLKLQGFANFAYLNENGPEAIVDFSMCFEYCTIVCIQPKSSG</sequence>
<protein>
    <recommendedName>
        <fullName evidence="1">Methyltransferase FkbM domain-containing protein</fullName>
    </recommendedName>
</protein>
<dbReference type="AlphaFoldDB" id="A0A6C0JHD4"/>
<proteinExistence type="predicted"/>
<dbReference type="InterPro" id="IPR053188">
    <property type="entry name" value="FkbM_Methyltransferase"/>
</dbReference>
<accession>A0A6C0JHD4</accession>
<dbReference type="GO" id="GO:0008171">
    <property type="term" value="F:O-methyltransferase activity"/>
    <property type="evidence" value="ECO:0007669"/>
    <property type="project" value="TreeGrafter"/>
</dbReference>
<organism evidence="2">
    <name type="scientific">viral metagenome</name>
    <dbReference type="NCBI Taxonomy" id="1070528"/>
    <lineage>
        <taxon>unclassified sequences</taxon>
        <taxon>metagenomes</taxon>
        <taxon>organismal metagenomes</taxon>
    </lineage>
</organism>
<feature type="domain" description="Methyltransferase FkbM" evidence="1">
    <location>
        <begin position="33"/>
        <end position="189"/>
    </location>
</feature>
<dbReference type="Pfam" id="PF05050">
    <property type="entry name" value="Methyltransf_21"/>
    <property type="match status" value="1"/>
</dbReference>
<dbReference type="PANTHER" id="PTHR36973:SF4">
    <property type="entry name" value="NODULATION PROTEIN"/>
    <property type="match status" value="1"/>
</dbReference>
<dbReference type="EMBL" id="MN740404">
    <property type="protein sequence ID" value="QHU04783.1"/>
    <property type="molecule type" value="Genomic_DNA"/>
</dbReference>